<gene>
    <name evidence="5" type="ORF">HMPREF1250_0669</name>
</gene>
<name>U7UGJ5_9FIRM</name>
<dbReference type="STRING" id="1111454.HMPREF1250_0669"/>
<protein>
    <submittedName>
        <fullName evidence="5">HpcH/HpaI aldolase/citrate lyase family protein</fullName>
    </submittedName>
</protein>
<dbReference type="EMBL" id="AWXA01000048">
    <property type="protein sequence ID" value="ERT57994.1"/>
    <property type="molecule type" value="Genomic_DNA"/>
</dbReference>
<comment type="caution">
    <text evidence="5">The sequence shown here is derived from an EMBL/GenBank/DDBJ whole genome shotgun (WGS) entry which is preliminary data.</text>
</comment>
<evidence type="ECO:0000256" key="1">
    <source>
        <dbReference type="ARBA" id="ARBA00005568"/>
    </source>
</evidence>
<evidence type="ECO:0000256" key="3">
    <source>
        <dbReference type="ARBA" id="ARBA00023239"/>
    </source>
</evidence>
<evidence type="ECO:0000259" key="4">
    <source>
        <dbReference type="Pfam" id="PF03328"/>
    </source>
</evidence>
<keyword evidence="6" id="KW-1185">Reference proteome</keyword>
<accession>U7UGJ5</accession>
<dbReference type="SUPFAM" id="SSF51621">
    <property type="entry name" value="Phosphoenolpyruvate/pyruvate domain"/>
    <property type="match status" value="1"/>
</dbReference>
<dbReference type="PANTHER" id="PTHR30502:SF0">
    <property type="entry name" value="PHOSPHOENOLPYRUVATE CARBOXYLASE FAMILY PROTEIN"/>
    <property type="match status" value="1"/>
</dbReference>
<dbReference type="PATRIC" id="fig|1111454.3.peg.1787"/>
<dbReference type="InterPro" id="IPR050251">
    <property type="entry name" value="HpcH-HpaI_aldolase"/>
</dbReference>
<feature type="domain" description="HpcH/HpaI aldolase/citrate lyase" evidence="4">
    <location>
        <begin position="17"/>
        <end position="243"/>
    </location>
</feature>
<reference evidence="5 6" key="1">
    <citation type="submission" date="2013-09" db="EMBL/GenBank/DDBJ databases">
        <authorList>
            <person name="Durkin A.S."/>
            <person name="Haft D.R."/>
            <person name="McCorrison J."/>
            <person name="Torralba M."/>
            <person name="Gillis M."/>
            <person name="Haft D.H."/>
            <person name="Methe B."/>
            <person name="Sutton G."/>
            <person name="Nelson K.E."/>
        </authorList>
    </citation>
    <scope>NUCLEOTIDE SEQUENCE [LARGE SCALE GENOMIC DNA]</scope>
    <source>
        <strain evidence="5 6">BV3C16-1</strain>
    </source>
</reference>
<dbReference type="Gene3D" id="3.20.20.60">
    <property type="entry name" value="Phosphoenolpyruvate-binding domains"/>
    <property type="match status" value="1"/>
</dbReference>
<sequence>MHNRLKEKLQNREKAIGTFFESGSTITAECLALGGLDYIIIDTEHGPFETESAMEFICACQRRKMTPLVRVKDKCRSSILKMLDVGAMGIVIPGIESVAEVNDIVRYGKYYPVGERGVAFARGYGYGFADSLSITDYFAEANRETLLLPQCETAGCLDRIEEIAAIEGIDGIFIGPYDLSTALGKPGQFTAPEVISAIDRILKACQQAGKFSMIYADDTAAAKRRFQQGFDSVAVNMDTILFIRMIQNLVRDLRH</sequence>
<dbReference type="eggNOG" id="COG3836">
    <property type="taxonomic scope" value="Bacteria"/>
</dbReference>
<dbReference type="Proteomes" id="UP000017090">
    <property type="component" value="Unassembled WGS sequence"/>
</dbReference>
<evidence type="ECO:0000313" key="6">
    <source>
        <dbReference type="Proteomes" id="UP000017090"/>
    </source>
</evidence>
<dbReference type="InterPro" id="IPR015813">
    <property type="entry name" value="Pyrv/PenolPyrv_kinase-like_dom"/>
</dbReference>
<dbReference type="GO" id="GO:0046872">
    <property type="term" value="F:metal ion binding"/>
    <property type="evidence" value="ECO:0007669"/>
    <property type="project" value="UniProtKB-KW"/>
</dbReference>
<dbReference type="Pfam" id="PF03328">
    <property type="entry name" value="HpcH_HpaI"/>
    <property type="match status" value="1"/>
</dbReference>
<organism evidence="5 6">
    <name type="scientific">Megasphaera vaginalis</name>
    <name type="common">ex Srinivasan et al. 2021</name>
    <dbReference type="NCBI Taxonomy" id="1111454"/>
    <lineage>
        <taxon>Bacteria</taxon>
        <taxon>Bacillati</taxon>
        <taxon>Bacillota</taxon>
        <taxon>Negativicutes</taxon>
        <taxon>Veillonellales</taxon>
        <taxon>Veillonellaceae</taxon>
        <taxon>Megasphaera</taxon>
    </lineage>
</organism>
<dbReference type="GO" id="GO:0005737">
    <property type="term" value="C:cytoplasm"/>
    <property type="evidence" value="ECO:0007669"/>
    <property type="project" value="TreeGrafter"/>
</dbReference>
<keyword evidence="3 5" id="KW-0456">Lyase</keyword>
<dbReference type="InterPro" id="IPR040442">
    <property type="entry name" value="Pyrv_kinase-like_dom_sf"/>
</dbReference>
<comment type="similarity">
    <text evidence="1">Belongs to the HpcH/HpaI aldolase family.</text>
</comment>
<dbReference type="PANTHER" id="PTHR30502">
    <property type="entry name" value="2-KETO-3-DEOXY-L-RHAMNONATE ALDOLASE"/>
    <property type="match status" value="1"/>
</dbReference>
<dbReference type="RefSeq" id="WP_023054229.1">
    <property type="nucleotide sequence ID" value="NZ_AWXA01000048.1"/>
</dbReference>
<evidence type="ECO:0000256" key="2">
    <source>
        <dbReference type="ARBA" id="ARBA00022723"/>
    </source>
</evidence>
<dbReference type="OrthoDB" id="86160at2"/>
<evidence type="ECO:0000313" key="5">
    <source>
        <dbReference type="EMBL" id="ERT57994.1"/>
    </source>
</evidence>
<proteinExistence type="inferred from homology"/>
<keyword evidence="2" id="KW-0479">Metal-binding</keyword>
<dbReference type="InterPro" id="IPR005000">
    <property type="entry name" value="Aldolase/citrate-lyase_domain"/>
</dbReference>
<dbReference type="AlphaFoldDB" id="U7UGJ5"/>
<dbReference type="GO" id="GO:0016832">
    <property type="term" value="F:aldehyde-lyase activity"/>
    <property type="evidence" value="ECO:0007669"/>
    <property type="project" value="TreeGrafter"/>
</dbReference>